<dbReference type="PROSITE" id="PS51257">
    <property type="entry name" value="PROKAR_LIPOPROTEIN"/>
    <property type="match status" value="1"/>
</dbReference>
<dbReference type="Proteomes" id="UP000075883">
    <property type="component" value="Unassembled WGS sequence"/>
</dbReference>
<keyword evidence="2" id="KW-0732">Signal</keyword>
<feature type="domain" description="CCC" evidence="3">
    <location>
        <begin position="73"/>
        <end position="133"/>
    </location>
</feature>
<feature type="compositionally biased region" description="Polar residues" evidence="1">
    <location>
        <begin position="56"/>
        <end position="65"/>
    </location>
</feature>
<dbReference type="InterPro" id="IPR058250">
    <property type="entry name" value="CCC"/>
</dbReference>
<dbReference type="VEuPathDB" id="VectorBase:ACUA022684"/>
<protein>
    <recommendedName>
        <fullName evidence="3">CCC domain-containing protein</fullName>
    </recommendedName>
</protein>
<dbReference type="EMBL" id="AXCM01011513">
    <property type="status" value="NOT_ANNOTATED_CDS"/>
    <property type="molecule type" value="Genomic_DNA"/>
</dbReference>
<name>A0A182MNR5_9DIPT</name>
<feature type="region of interest" description="Disordered" evidence="1">
    <location>
        <begin position="142"/>
        <end position="183"/>
    </location>
</feature>
<feature type="signal peptide" evidence="2">
    <location>
        <begin position="1"/>
        <end position="23"/>
    </location>
</feature>
<dbReference type="AlphaFoldDB" id="A0A182MNR5"/>
<dbReference type="EnsemblMetazoa" id="ACUA022684-RA">
    <property type="protein sequence ID" value="ACUA022684-PA"/>
    <property type="gene ID" value="ACUA022684"/>
</dbReference>
<accession>A0A182MNR5</accession>
<reference evidence="5" key="1">
    <citation type="submission" date="2013-09" db="EMBL/GenBank/DDBJ databases">
        <title>The Genome Sequence of Anopheles culicifacies species A.</title>
        <authorList>
            <consortium name="The Broad Institute Genomics Platform"/>
            <person name="Neafsey D.E."/>
            <person name="Besansky N."/>
            <person name="Howell P."/>
            <person name="Walton C."/>
            <person name="Young S.K."/>
            <person name="Zeng Q."/>
            <person name="Gargeya S."/>
            <person name="Fitzgerald M."/>
            <person name="Haas B."/>
            <person name="Abouelleil A."/>
            <person name="Allen A.W."/>
            <person name="Alvarado L."/>
            <person name="Arachchi H.M."/>
            <person name="Berlin A.M."/>
            <person name="Chapman S.B."/>
            <person name="Gainer-Dewar J."/>
            <person name="Goldberg J."/>
            <person name="Griggs A."/>
            <person name="Gujja S."/>
            <person name="Hansen M."/>
            <person name="Howarth C."/>
            <person name="Imamovic A."/>
            <person name="Ireland A."/>
            <person name="Larimer J."/>
            <person name="McCowan C."/>
            <person name="Murphy C."/>
            <person name="Pearson M."/>
            <person name="Poon T.W."/>
            <person name="Priest M."/>
            <person name="Roberts A."/>
            <person name="Saif S."/>
            <person name="Shea T."/>
            <person name="Sisk P."/>
            <person name="Sykes S."/>
            <person name="Wortman J."/>
            <person name="Nusbaum C."/>
            <person name="Birren B."/>
        </authorList>
    </citation>
    <scope>NUCLEOTIDE SEQUENCE [LARGE SCALE GENOMIC DNA]</scope>
    <source>
        <strain evidence="5">A-37</strain>
    </source>
</reference>
<evidence type="ECO:0000313" key="4">
    <source>
        <dbReference type="EnsemblMetazoa" id="ACUA022684-PA"/>
    </source>
</evidence>
<evidence type="ECO:0000256" key="1">
    <source>
        <dbReference type="SAM" id="MobiDB-lite"/>
    </source>
</evidence>
<dbReference type="Pfam" id="PF26644">
    <property type="entry name" value="CCC"/>
    <property type="match status" value="2"/>
</dbReference>
<evidence type="ECO:0000313" key="5">
    <source>
        <dbReference type="Proteomes" id="UP000075883"/>
    </source>
</evidence>
<feature type="chain" id="PRO_5008128585" description="CCC domain-containing protein" evidence="2">
    <location>
        <begin position="24"/>
        <end position="242"/>
    </location>
</feature>
<proteinExistence type="predicted"/>
<feature type="domain" description="CCC" evidence="3">
    <location>
        <begin position="180"/>
        <end position="238"/>
    </location>
</feature>
<organism evidence="4 5">
    <name type="scientific">Anopheles culicifacies</name>
    <dbReference type="NCBI Taxonomy" id="139723"/>
    <lineage>
        <taxon>Eukaryota</taxon>
        <taxon>Metazoa</taxon>
        <taxon>Ecdysozoa</taxon>
        <taxon>Arthropoda</taxon>
        <taxon>Hexapoda</taxon>
        <taxon>Insecta</taxon>
        <taxon>Pterygota</taxon>
        <taxon>Neoptera</taxon>
        <taxon>Endopterygota</taxon>
        <taxon>Diptera</taxon>
        <taxon>Nematocera</taxon>
        <taxon>Culicoidea</taxon>
        <taxon>Culicidae</taxon>
        <taxon>Anophelinae</taxon>
        <taxon>Anopheles</taxon>
        <taxon>culicifacies species complex</taxon>
    </lineage>
</organism>
<dbReference type="EMBL" id="AXCM01011514">
    <property type="status" value="NOT_ANNOTATED_CDS"/>
    <property type="molecule type" value="Genomic_DNA"/>
</dbReference>
<evidence type="ECO:0000259" key="3">
    <source>
        <dbReference type="Pfam" id="PF26644"/>
    </source>
</evidence>
<feature type="region of interest" description="Disordered" evidence="1">
    <location>
        <begin position="36"/>
        <end position="78"/>
    </location>
</feature>
<evidence type="ECO:0000256" key="2">
    <source>
        <dbReference type="SAM" id="SignalP"/>
    </source>
</evidence>
<sequence>MARFQLLLMVTVFGVGCWNCALAALATTIEHLPEEQNTHRHHAYQKQDSQPHKKSASMTSTTGPTGTEPAYQLEHGQSEAKARQYVASMTDEQLLAPAWCKECNATVLHYCRTSRFLNDHCCCEYSHARAALATTIEHLPEEQHTHRHHAYQKQDSQPHKKSASMTSTTGPTGTEPAYQLEHGQSEAKARQYVASMTDEQLLAPAWCKECNATVLHYCRTSRFLNDHCCCEYSHARGLTFES</sequence>
<reference evidence="4" key="2">
    <citation type="submission" date="2020-05" db="UniProtKB">
        <authorList>
            <consortium name="EnsemblMetazoa"/>
        </authorList>
    </citation>
    <scope>IDENTIFICATION</scope>
    <source>
        <strain evidence="4">A-37</strain>
    </source>
</reference>
<feature type="compositionally biased region" description="Polar residues" evidence="1">
    <location>
        <begin position="163"/>
        <end position="172"/>
    </location>
</feature>
<keyword evidence="5" id="KW-1185">Reference proteome</keyword>